<comment type="subcellular location">
    <subcellularLocation>
        <location evidence="1">Secreted</location>
    </subcellularLocation>
</comment>
<feature type="domain" description="Laminin G" evidence="13">
    <location>
        <begin position="41"/>
        <end position="212"/>
    </location>
</feature>
<dbReference type="EMBL" id="JBHFQA010000022">
    <property type="protein sequence ID" value="KAL2079599.1"/>
    <property type="molecule type" value="Genomic_DNA"/>
</dbReference>
<keyword evidence="4" id="KW-0754">Steroid-binding</keyword>
<evidence type="ECO:0000259" key="13">
    <source>
        <dbReference type="PROSITE" id="PS50025"/>
    </source>
</evidence>
<comment type="caution">
    <text evidence="14">The sequence shown here is derived from an EMBL/GenBank/DDBJ whole genome shotgun (WGS) entry which is preliminary data.</text>
</comment>
<evidence type="ECO:0000256" key="4">
    <source>
        <dbReference type="ARBA" id="ARBA00022665"/>
    </source>
</evidence>
<dbReference type="AlphaFoldDB" id="A0ABD1IYB4"/>
<dbReference type="InterPro" id="IPR051145">
    <property type="entry name" value="GAS-SHBG-PROS"/>
</dbReference>
<sequence length="391" mass="43228">MRLYGVALCMLHLVVMLCVPPGRLAVDVATEKIDGGGVINLSNRERTWTPHMSLSALFAEINSITSYFSFRTFDPEGLLFYGDSNDGKDWFVLSLRGGYPEMHFGKSNMMVTVLGGPKLNNGVWHKLELYNEGEFVVLNVDDKQELRVGMHQNHRGPDRTGFIRLALGGILIDHKKLPILFNPLLDACIRDGHWLNLSTPWDTTPRKTATPCFPDIKPGSFFPGTGLAIFNTSVLPGFDPERGIVITVHASSNKWNGTILSMWSHQSPLRIISVGEDTKAERMFFKVNVGGIATHNHFAKDFNSFQLTIEKDSITFESSGQQMTVPVAGIVTQWKEGMLLAFGGLLGDGAEYSGSEYMEGCLHTIFVQGQKIDLDQALFKDASVSSHSCPV</sequence>
<dbReference type="SUPFAM" id="SSF49899">
    <property type="entry name" value="Concanavalin A-like lectins/glucanases"/>
    <property type="match status" value="2"/>
</dbReference>
<dbReference type="SMART" id="SM00282">
    <property type="entry name" value="LamG"/>
    <property type="match status" value="1"/>
</dbReference>
<evidence type="ECO:0000256" key="1">
    <source>
        <dbReference type="ARBA" id="ARBA00004613"/>
    </source>
</evidence>
<feature type="chain" id="PRO_5044792111" description="Sex hormone-binding globulin" evidence="12">
    <location>
        <begin position="26"/>
        <end position="391"/>
    </location>
</feature>
<keyword evidence="6" id="KW-0446">Lipid-binding</keyword>
<keyword evidence="15" id="KW-1185">Reference proteome</keyword>
<comment type="caution">
    <text evidence="11">Lacks conserved residue(s) required for the propagation of feature annotation.</text>
</comment>
<protein>
    <recommendedName>
        <fullName evidence="10">Sex hormone-binding globulin</fullName>
    </recommendedName>
</protein>
<dbReference type="PANTHER" id="PTHR24040">
    <property type="entry name" value="LAMININ G-LIKE DOMAIN-CONTAINING PROTEIN"/>
    <property type="match status" value="1"/>
</dbReference>
<dbReference type="Gene3D" id="2.60.120.200">
    <property type="match status" value="2"/>
</dbReference>
<dbReference type="InterPro" id="IPR013320">
    <property type="entry name" value="ConA-like_dom_sf"/>
</dbReference>
<keyword evidence="7" id="KW-1015">Disulfide bond</keyword>
<evidence type="ECO:0000256" key="5">
    <source>
        <dbReference type="ARBA" id="ARBA00022729"/>
    </source>
</evidence>
<keyword evidence="5 12" id="KW-0732">Signal</keyword>
<dbReference type="GO" id="GO:0005496">
    <property type="term" value="F:steroid binding"/>
    <property type="evidence" value="ECO:0007669"/>
    <property type="project" value="UniProtKB-KW"/>
</dbReference>
<feature type="signal peptide" evidence="12">
    <location>
        <begin position="1"/>
        <end position="25"/>
    </location>
</feature>
<dbReference type="Proteomes" id="UP001591681">
    <property type="component" value="Unassembled WGS sequence"/>
</dbReference>
<keyword evidence="8" id="KW-0325">Glycoprotein</keyword>
<evidence type="ECO:0000256" key="2">
    <source>
        <dbReference type="ARBA" id="ARBA00011738"/>
    </source>
</evidence>
<dbReference type="PROSITE" id="PS50025">
    <property type="entry name" value="LAM_G_DOMAIN"/>
    <property type="match status" value="1"/>
</dbReference>
<organism evidence="14 15">
    <name type="scientific">Coilia grayii</name>
    <name type="common">Gray's grenadier anchovy</name>
    <dbReference type="NCBI Taxonomy" id="363190"/>
    <lineage>
        <taxon>Eukaryota</taxon>
        <taxon>Metazoa</taxon>
        <taxon>Chordata</taxon>
        <taxon>Craniata</taxon>
        <taxon>Vertebrata</taxon>
        <taxon>Euteleostomi</taxon>
        <taxon>Actinopterygii</taxon>
        <taxon>Neopterygii</taxon>
        <taxon>Teleostei</taxon>
        <taxon>Clupei</taxon>
        <taxon>Clupeiformes</taxon>
        <taxon>Clupeoidei</taxon>
        <taxon>Engraulidae</taxon>
        <taxon>Coilinae</taxon>
        <taxon>Coilia</taxon>
    </lineage>
</organism>
<dbReference type="InterPro" id="IPR001791">
    <property type="entry name" value="Laminin_G"/>
</dbReference>
<dbReference type="PANTHER" id="PTHR24040:SF3">
    <property type="entry name" value="SEX HORMONE-BINDING GLOBULIN"/>
    <property type="match status" value="1"/>
</dbReference>
<comment type="subunit">
    <text evidence="2">Homodimer.</text>
</comment>
<evidence type="ECO:0000256" key="6">
    <source>
        <dbReference type="ARBA" id="ARBA00023121"/>
    </source>
</evidence>
<evidence type="ECO:0000256" key="12">
    <source>
        <dbReference type="SAM" id="SignalP"/>
    </source>
</evidence>
<evidence type="ECO:0000256" key="11">
    <source>
        <dbReference type="PROSITE-ProRule" id="PRU00122"/>
    </source>
</evidence>
<keyword evidence="3" id="KW-0964">Secreted</keyword>
<accession>A0ABD1IYB4</accession>
<gene>
    <name evidence="14" type="ORF">ACEWY4_025343</name>
</gene>
<evidence type="ECO:0000256" key="7">
    <source>
        <dbReference type="ARBA" id="ARBA00023157"/>
    </source>
</evidence>
<evidence type="ECO:0000313" key="15">
    <source>
        <dbReference type="Proteomes" id="UP001591681"/>
    </source>
</evidence>
<dbReference type="CDD" id="cd00110">
    <property type="entry name" value="LamG"/>
    <property type="match status" value="1"/>
</dbReference>
<dbReference type="GO" id="GO:0005576">
    <property type="term" value="C:extracellular region"/>
    <property type="evidence" value="ECO:0007669"/>
    <property type="project" value="UniProtKB-SubCell"/>
</dbReference>
<name>A0ABD1IYB4_9TELE</name>
<evidence type="ECO:0000256" key="9">
    <source>
        <dbReference type="ARBA" id="ARBA00037620"/>
    </source>
</evidence>
<evidence type="ECO:0000256" key="10">
    <source>
        <dbReference type="ARBA" id="ARBA00040510"/>
    </source>
</evidence>
<evidence type="ECO:0000256" key="3">
    <source>
        <dbReference type="ARBA" id="ARBA00022525"/>
    </source>
</evidence>
<comment type="function">
    <text evidence="9">Functions as an androgen transport protein, but may also be involved in receptor mediated processes. Each dimer binds one molecule of steroid. Specific for 5-alpha-dihydrotestosterone, testosterone, and 17-beta-estradiol. Regulates the plasma metabolic clearance rate of steroid hormones by controlling their plasma concentration.</text>
</comment>
<proteinExistence type="predicted"/>
<dbReference type="Pfam" id="PF00054">
    <property type="entry name" value="Laminin_G_1"/>
    <property type="match status" value="1"/>
</dbReference>
<evidence type="ECO:0000256" key="8">
    <source>
        <dbReference type="ARBA" id="ARBA00023180"/>
    </source>
</evidence>
<evidence type="ECO:0000313" key="14">
    <source>
        <dbReference type="EMBL" id="KAL2079599.1"/>
    </source>
</evidence>
<reference evidence="14 15" key="1">
    <citation type="submission" date="2024-09" db="EMBL/GenBank/DDBJ databases">
        <title>A chromosome-level genome assembly of Gray's grenadier anchovy, Coilia grayii.</title>
        <authorList>
            <person name="Fu Z."/>
        </authorList>
    </citation>
    <scope>NUCLEOTIDE SEQUENCE [LARGE SCALE GENOMIC DNA]</scope>
    <source>
        <strain evidence="14">G4</strain>
        <tissue evidence="14">Muscle</tissue>
    </source>
</reference>